<dbReference type="CDD" id="cd00086">
    <property type="entry name" value="homeodomain"/>
    <property type="match status" value="1"/>
</dbReference>
<feature type="compositionally biased region" description="Polar residues" evidence="7">
    <location>
        <begin position="90"/>
        <end position="116"/>
    </location>
</feature>
<feature type="domain" description="Homeobox" evidence="8">
    <location>
        <begin position="209"/>
        <end position="270"/>
    </location>
</feature>
<evidence type="ECO:0000256" key="2">
    <source>
        <dbReference type="ARBA" id="ARBA00023125"/>
    </source>
</evidence>
<feature type="compositionally biased region" description="Polar residues" evidence="7">
    <location>
        <begin position="368"/>
        <end position="405"/>
    </location>
</feature>
<gene>
    <name evidence="9" type="ORF">VHEMI01080</name>
</gene>
<evidence type="ECO:0000313" key="9">
    <source>
        <dbReference type="EMBL" id="CEJ80923.1"/>
    </source>
</evidence>
<dbReference type="OrthoDB" id="6159439at2759"/>
<dbReference type="InterPro" id="IPR001356">
    <property type="entry name" value="HD"/>
</dbReference>
<evidence type="ECO:0000256" key="4">
    <source>
        <dbReference type="ARBA" id="ARBA00023242"/>
    </source>
</evidence>
<feature type="region of interest" description="Disordered" evidence="7">
    <location>
        <begin position="56"/>
        <end position="119"/>
    </location>
</feature>
<organism evidence="9 10">
    <name type="scientific">[Torrubiella] hemipterigena</name>
    <dbReference type="NCBI Taxonomy" id="1531966"/>
    <lineage>
        <taxon>Eukaryota</taxon>
        <taxon>Fungi</taxon>
        <taxon>Dikarya</taxon>
        <taxon>Ascomycota</taxon>
        <taxon>Pezizomycotina</taxon>
        <taxon>Sordariomycetes</taxon>
        <taxon>Hypocreomycetidae</taxon>
        <taxon>Hypocreales</taxon>
        <taxon>Clavicipitaceae</taxon>
        <taxon>Clavicipitaceae incertae sedis</taxon>
        <taxon>'Torrubiella' clade</taxon>
    </lineage>
</organism>
<keyword evidence="3 5" id="KW-0371">Homeobox</keyword>
<feature type="region of interest" description="Disordered" evidence="7">
    <location>
        <begin position="561"/>
        <end position="603"/>
    </location>
</feature>
<dbReference type="InterPro" id="IPR009057">
    <property type="entry name" value="Homeodomain-like_sf"/>
</dbReference>
<evidence type="ECO:0000256" key="5">
    <source>
        <dbReference type="PROSITE-ProRule" id="PRU00108"/>
    </source>
</evidence>
<name>A0A0A1SKX4_9HYPO</name>
<dbReference type="Pfam" id="PF00046">
    <property type="entry name" value="Homeodomain"/>
    <property type="match status" value="1"/>
</dbReference>
<evidence type="ECO:0000259" key="8">
    <source>
        <dbReference type="PROSITE" id="PS50071"/>
    </source>
</evidence>
<dbReference type="HOGENOM" id="CLU_452832_0_0_1"/>
<feature type="DNA-binding region" description="Homeobox" evidence="5">
    <location>
        <begin position="211"/>
        <end position="271"/>
    </location>
</feature>
<dbReference type="STRING" id="1531966.A0A0A1SKX4"/>
<comment type="subcellular location">
    <subcellularLocation>
        <location evidence="1 5 6">Nucleus</location>
    </subcellularLocation>
</comment>
<evidence type="ECO:0000313" key="10">
    <source>
        <dbReference type="Proteomes" id="UP000039046"/>
    </source>
</evidence>
<dbReference type="SMART" id="SM00389">
    <property type="entry name" value="HOX"/>
    <property type="match status" value="1"/>
</dbReference>
<dbReference type="Proteomes" id="UP000039046">
    <property type="component" value="Unassembled WGS sequence"/>
</dbReference>
<sequence length="603" mass="65659">MLTQSLHHFENHSAALTEPYSSPLYRFRAVRMQGYQHSVDEPEPTWQSQLIDQGQPQYYAQQSDNKSAEGRQSASHESRGAAAQLPDYQVISQSFTDGSTETPATARSAHTPSDGNEGTEHLVRQYSAPSSSINAAFGNYNYSTGPLRAGMGFSSPHTQLGPSVQSFGAQYQSMPTESKLHLDDDLEDDGIVEDDDAPSDQTAAERLATKRKMKRFRLTHQQTRFLMSEFAKQPHPDAALRDRLSREIPGLTPRQVQVWFQNRRAKMKRLNTDDRERMLQMRTVPEDFDNVRALHSPYGAIHAGRMLPRDSISPGEARSYPMMGLQNIRDGGSGSYGSVQPPHMLTTVGFGHDGRTITGDGSRPPRMPSTNDMSFSPDGLSTPTYTFSQYQRDTSSPQTLNSAQSTEHIPYYDTNTASLATEQGWKGAQAGEGSIPAQNRPRPRTSSATLPLPVQVRSRLGGEHPLVSPVRGPAPHEENFSSSWHTSSPYGTEDPRDPFGFGFNTMPPTSSATDAKGGTSYFPFAVGGTMPAVTESLFPNTQAIYAPGSAGLSISTETEGVRAAQLTSGSREFGDGPPGLGSAESQQGEFTGAGNVENQGRQS</sequence>
<evidence type="ECO:0000256" key="1">
    <source>
        <dbReference type="ARBA" id="ARBA00004123"/>
    </source>
</evidence>
<dbReference type="AlphaFoldDB" id="A0A0A1SKX4"/>
<proteinExistence type="predicted"/>
<dbReference type="PANTHER" id="PTHR24208:SF166">
    <property type="entry name" value="LIM HOMEOBOX TRANSCRIPTION FACTOR 1 ALPHA, ISOFORM B"/>
    <property type="match status" value="1"/>
</dbReference>
<feature type="compositionally biased region" description="Polar residues" evidence="7">
    <location>
        <begin position="480"/>
        <end position="490"/>
    </location>
</feature>
<dbReference type="GO" id="GO:0005634">
    <property type="term" value="C:nucleus"/>
    <property type="evidence" value="ECO:0007669"/>
    <property type="project" value="UniProtKB-SubCell"/>
</dbReference>
<dbReference type="EMBL" id="CDHN01000001">
    <property type="protein sequence ID" value="CEJ80923.1"/>
    <property type="molecule type" value="Genomic_DNA"/>
</dbReference>
<evidence type="ECO:0000256" key="3">
    <source>
        <dbReference type="ARBA" id="ARBA00023155"/>
    </source>
</evidence>
<dbReference type="PANTHER" id="PTHR24208">
    <property type="entry name" value="LIM/HOMEOBOX PROTEIN LHX"/>
    <property type="match status" value="1"/>
</dbReference>
<dbReference type="PROSITE" id="PS50071">
    <property type="entry name" value="HOMEOBOX_2"/>
    <property type="match status" value="1"/>
</dbReference>
<evidence type="ECO:0000256" key="6">
    <source>
        <dbReference type="RuleBase" id="RU000682"/>
    </source>
</evidence>
<feature type="region of interest" description="Disordered" evidence="7">
    <location>
        <begin position="426"/>
        <end position="451"/>
    </location>
</feature>
<keyword evidence="10" id="KW-1185">Reference proteome</keyword>
<dbReference type="GO" id="GO:0000981">
    <property type="term" value="F:DNA-binding transcription factor activity, RNA polymerase II-specific"/>
    <property type="evidence" value="ECO:0007669"/>
    <property type="project" value="TreeGrafter"/>
</dbReference>
<feature type="compositionally biased region" description="Basic and acidic residues" evidence="7">
    <location>
        <begin position="66"/>
        <end position="79"/>
    </location>
</feature>
<evidence type="ECO:0000256" key="7">
    <source>
        <dbReference type="SAM" id="MobiDB-lite"/>
    </source>
</evidence>
<dbReference type="SUPFAM" id="SSF46689">
    <property type="entry name" value="Homeodomain-like"/>
    <property type="match status" value="1"/>
</dbReference>
<accession>A0A0A1SKX4</accession>
<keyword evidence="4 5" id="KW-0539">Nucleus</keyword>
<dbReference type="GO" id="GO:0000977">
    <property type="term" value="F:RNA polymerase II transcription regulatory region sequence-specific DNA binding"/>
    <property type="evidence" value="ECO:0007669"/>
    <property type="project" value="TreeGrafter"/>
</dbReference>
<dbReference type="InterPro" id="IPR050453">
    <property type="entry name" value="LIM_Homeobox_TF"/>
</dbReference>
<feature type="compositionally biased region" description="Polar residues" evidence="7">
    <location>
        <begin position="56"/>
        <end position="65"/>
    </location>
</feature>
<dbReference type="Gene3D" id="1.10.10.60">
    <property type="entry name" value="Homeodomain-like"/>
    <property type="match status" value="1"/>
</dbReference>
<feature type="region of interest" description="Disordered" evidence="7">
    <location>
        <begin position="350"/>
        <end position="405"/>
    </location>
</feature>
<keyword evidence="2 5" id="KW-0238">DNA-binding</keyword>
<reference evidence="9 10" key="1">
    <citation type="journal article" date="2015" name="Genome Announc.">
        <title>Draft Genome Sequence and Gene Annotation of the Entomopathogenic Fungus Verticillium hemipterigenum.</title>
        <authorList>
            <person name="Horn F."/>
            <person name="Habel A."/>
            <person name="Scharf D.H."/>
            <person name="Dworschak J."/>
            <person name="Brakhage A.A."/>
            <person name="Guthke R."/>
            <person name="Hertweck C."/>
            <person name="Linde J."/>
        </authorList>
    </citation>
    <scope>NUCLEOTIDE SEQUENCE [LARGE SCALE GENOMIC DNA]</scope>
</reference>
<feature type="region of interest" description="Disordered" evidence="7">
    <location>
        <begin position="464"/>
        <end position="515"/>
    </location>
</feature>
<protein>
    <submittedName>
        <fullName evidence="9">Putative Homeobox domain-containing protein</fullName>
    </submittedName>
</protein>